<sequence length="157" mass="16753">MVTATLLIGPAACGPGGGGEPGGRTSDTDLQALGRELSKCVRDNGVPEFPDPTVRDGDLVMPQDQPADAVDKAMAACRSIVDRIPRRPGGEGSGARDVPRLRTFARCLRENGVPDWPDPRPDGSFPVLGTPLDGKTPELQRARAACRKHWDRSWSVS</sequence>
<comment type="caution">
    <text evidence="2">The sequence shown here is derived from an EMBL/GenBank/DDBJ whole genome shotgun (WGS) entry which is preliminary data.</text>
</comment>
<keyword evidence="3" id="KW-1185">Reference proteome</keyword>
<name>A0ABN3Y461_9ACTN</name>
<proteinExistence type="predicted"/>
<dbReference type="Proteomes" id="UP001499930">
    <property type="component" value="Unassembled WGS sequence"/>
</dbReference>
<evidence type="ECO:0000256" key="1">
    <source>
        <dbReference type="SAM" id="MobiDB-lite"/>
    </source>
</evidence>
<evidence type="ECO:0008006" key="4">
    <source>
        <dbReference type="Google" id="ProtNLM"/>
    </source>
</evidence>
<organism evidence="2 3">
    <name type="scientific">Streptosporangium longisporum</name>
    <dbReference type="NCBI Taxonomy" id="46187"/>
    <lineage>
        <taxon>Bacteria</taxon>
        <taxon>Bacillati</taxon>
        <taxon>Actinomycetota</taxon>
        <taxon>Actinomycetes</taxon>
        <taxon>Streptosporangiales</taxon>
        <taxon>Streptosporangiaceae</taxon>
        <taxon>Streptosporangium</taxon>
    </lineage>
</organism>
<evidence type="ECO:0000313" key="3">
    <source>
        <dbReference type="Proteomes" id="UP001499930"/>
    </source>
</evidence>
<feature type="region of interest" description="Disordered" evidence="1">
    <location>
        <begin position="110"/>
        <end position="137"/>
    </location>
</feature>
<accession>A0ABN3Y461</accession>
<evidence type="ECO:0000313" key="2">
    <source>
        <dbReference type="EMBL" id="GAA3017738.1"/>
    </source>
</evidence>
<protein>
    <recommendedName>
        <fullName evidence="4">Secreted protein</fullName>
    </recommendedName>
</protein>
<reference evidence="2 3" key="1">
    <citation type="journal article" date="2019" name="Int. J. Syst. Evol. Microbiol.">
        <title>The Global Catalogue of Microorganisms (GCM) 10K type strain sequencing project: providing services to taxonomists for standard genome sequencing and annotation.</title>
        <authorList>
            <consortium name="The Broad Institute Genomics Platform"/>
            <consortium name="The Broad Institute Genome Sequencing Center for Infectious Disease"/>
            <person name="Wu L."/>
            <person name="Ma J."/>
        </authorList>
    </citation>
    <scope>NUCLEOTIDE SEQUENCE [LARGE SCALE GENOMIC DNA]</scope>
    <source>
        <strain evidence="2 3">JCM 3106</strain>
    </source>
</reference>
<gene>
    <name evidence="2" type="ORF">GCM10017559_47080</name>
</gene>
<dbReference type="EMBL" id="BAAAWD010000013">
    <property type="protein sequence ID" value="GAA3017738.1"/>
    <property type="molecule type" value="Genomic_DNA"/>
</dbReference>